<evidence type="ECO:0000256" key="1">
    <source>
        <dbReference type="ARBA" id="ARBA00022559"/>
    </source>
</evidence>
<evidence type="ECO:0000259" key="6">
    <source>
        <dbReference type="PROSITE" id="PS51352"/>
    </source>
</evidence>
<dbReference type="PANTHER" id="PTHR10681:SF121">
    <property type="entry name" value="ALKYL HYDROPEROXIDE REDUCTASE C"/>
    <property type="match status" value="1"/>
</dbReference>
<dbReference type="EMBL" id="ML977642">
    <property type="protein sequence ID" value="KAF1995242.1"/>
    <property type="molecule type" value="Genomic_DNA"/>
</dbReference>
<protein>
    <submittedName>
        <fullName evidence="7">Mitochondrial peroxiredoxin PRX1</fullName>
    </submittedName>
</protein>
<sequence length="242" mass="26700">MALPQPVRPFRLGSVVPDFEADTTQGRIKFYDHIGDNWAVLFCYPDDFSPVATSELVNFAKIQVPFASRGVKLLALSTNNQPDGNGEYIPHEVWVEDVNSLASEPLAFPIVNDSDGTLSRLFNVLDEKDVHNLNADNDITEGLAFKSRHVFIIGPNHNGKHHFRLMLNYPAAVGFSTGEMLRVIDCLQTADHASVRTPADWVPGMDVIIPSKISDAEAKVRTVSFSTTPILQLLTHLPGKIP</sequence>
<dbReference type="InterPro" id="IPR050217">
    <property type="entry name" value="Peroxiredoxin"/>
</dbReference>
<dbReference type="PANTHER" id="PTHR10681">
    <property type="entry name" value="THIOREDOXIN PEROXIDASE"/>
    <property type="match status" value="1"/>
</dbReference>
<evidence type="ECO:0000256" key="4">
    <source>
        <dbReference type="ARBA" id="ARBA00023284"/>
    </source>
</evidence>
<dbReference type="Gene3D" id="3.40.30.10">
    <property type="entry name" value="Glutaredoxin"/>
    <property type="match status" value="1"/>
</dbReference>
<dbReference type="Pfam" id="PF00578">
    <property type="entry name" value="AhpC-TSA"/>
    <property type="match status" value="1"/>
</dbReference>
<comment type="similarity">
    <text evidence="5">Belongs to the peroxiredoxin family.</text>
</comment>
<keyword evidence="8" id="KW-1185">Reference proteome</keyword>
<reference evidence="7" key="1">
    <citation type="journal article" date="2020" name="Stud. Mycol.">
        <title>101 Dothideomycetes genomes: a test case for predicting lifestyles and emergence of pathogens.</title>
        <authorList>
            <person name="Haridas S."/>
            <person name="Albert R."/>
            <person name="Binder M."/>
            <person name="Bloem J."/>
            <person name="Labutti K."/>
            <person name="Salamov A."/>
            <person name="Andreopoulos B."/>
            <person name="Baker S."/>
            <person name="Barry K."/>
            <person name="Bills G."/>
            <person name="Bluhm B."/>
            <person name="Cannon C."/>
            <person name="Castanera R."/>
            <person name="Culley D."/>
            <person name="Daum C."/>
            <person name="Ezra D."/>
            <person name="Gonzalez J."/>
            <person name="Henrissat B."/>
            <person name="Kuo A."/>
            <person name="Liang C."/>
            <person name="Lipzen A."/>
            <person name="Lutzoni F."/>
            <person name="Magnuson J."/>
            <person name="Mondo S."/>
            <person name="Nolan M."/>
            <person name="Ohm R."/>
            <person name="Pangilinan J."/>
            <person name="Park H.-J."/>
            <person name="Ramirez L."/>
            <person name="Alfaro M."/>
            <person name="Sun H."/>
            <person name="Tritt A."/>
            <person name="Yoshinaga Y."/>
            <person name="Zwiers L.-H."/>
            <person name="Turgeon B."/>
            <person name="Goodwin S."/>
            <person name="Spatafora J."/>
            <person name="Crous P."/>
            <person name="Grigoriev I."/>
        </authorList>
    </citation>
    <scope>NUCLEOTIDE SEQUENCE</scope>
    <source>
        <strain evidence="7">CBS 123094</strain>
    </source>
</reference>
<evidence type="ECO:0000313" key="8">
    <source>
        <dbReference type="Proteomes" id="UP000799779"/>
    </source>
</evidence>
<dbReference type="PROSITE" id="PS51352">
    <property type="entry name" value="THIOREDOXIN_2"/>
    <property type="match status" value="1"/>
</dbReference>
<gene>
    <name evidence="7" type="ORF">P154DRAFT_548580</name>
</gene>
<keyword evidence="4 5" id="KW-0676">Redox-active center</keyword>
<evidence type="ECO:0000313" key="7">
    <source>
        <dbReference type="EMBL" id="KAF1995242.1"/>
    </source>
</evidence>
<dbReference type="SUPFAM" id="SSF52833">
    <property type="entry name" value="Thioredoxin-like"/>
    <property type="match status" value="1"/>
</dbReference>
<keyword evidence="2 5" id="KW-0049">Antioxidant</keyword>
<dbReference type="Gene3D" id="3.30.1020.10">
    <property type="entry name" value="Antioxidant, Horf6, Chain A, domain2"/>
    <property type="match status" value="1"/>
</dbReference>
<comment type="function">
    <text evidence="5">Thiol-specific peroxidase that catalyzes the reduction of hydrogen peroxide and organic hydroperoxides to water and alcohols, respectively.</text>
</comment>
<dbReference type="Pfam" id="PF10417">
    <property type="entry name" value="1-cysPrx_C"/>
    <property type="match status" value="1"/>
</dbReference>
<dbReference type="PIRSF" id="PIRSF000239">
    <property type="entry name" value="AHPC"/>
    <property type="match status" value="1"/>
</dbReference>
<evidence type="ECO:0000256" key="2">
    <source>
        <dbReference type="ARBA" id="ARBA00022862"/>
    </source>
</evidence>
<dbReference type="GO" id="GO:0042744">
    <property type="term" value="P:hydrogen peroxide catabolic process"/>
    <property type="evidence" value="ECO:0007669"/>
    <property type="project" value="TreeGrafter"/>
</dbReference>
<dbReference type="InterPro" id="IPR019479">
    <property type="entry name" value="Peroxiredoxin_C"/>
</dbReference>
<dbReference type="Proteomes" id="UP000799779">
    <property type="component" value="Unassembled WGS sequence"/>
</dbReference>
<dbReference type="AlphaFoldDB" id="A0A6A5VZY0"/>
<dbReference type="InterPro" id="IPR036249">
    <property type="entry name" value="Thioredoxin-like_sf"/>
</dbReference>
<feature type="domain" description="Thioredoxin" evidence="6">
    <location>
        <begin position="10"/>
        <end position="189"/>
    </location>
</feature>
<evidence type="ECO:0000256" key="5">
    <source>
        <dbReference type="PIRNR" id="PIRNR000239"/>
    </source>
</evidence>
<dbReference type="GO" id="GO:0008379">
    <property type="term" value="F:thioredoxin peroxidase activity"/>
    <property type="evidence" value="ECO:0007669"/>
    <property type="project" value="TreeGrafter"/>
</dbReference>
<dbReference type="GO" id="GO:0033554">
    <property type="term" value="P:cellular response to stress"/>
    <property type="evidence" value="ECO:0007669"/>
    <property type="project" value="TreeGrafter"/>
</dbReference>
<name>A0A6A5VZY0_9PLEO</name>
<dbReference type="GO" id="GO:0045454">
    <property type="term" value="P:cell redox homeostasis"/>
    <property type="evidence" value="ECO:0007669"/>
    <property type="project" value="TreeGrafter"/>
</dbReference>
<accession>A0A6A5VZY0</accession>
<organism evidence="7 8">
    <name type="scientific">Amniculicola lignicola CBS 123094</name>
    <dbReference type="NCBI Taxonomy" id="1392246"/>
    <lineage>
        <taxon>Eukaryota</taxon>
        <taxon>Fungi</taxon>
        <taxon>Dikarya</taxon>
        <taxon>Ascomycota</taxon>
        <taxon>Pezizomycotina</taxon>
        <taxon>Dothideomycetes</taxon>
        <taxon>Pleosporomycetidae</taxon>
        <taxon>Pleosporales</taxon>
        <taxon>Amniculicolaceae</taxon>
        <taxon>Amniculicola</taxon>
    </lineage>
</organism>
<keyword evidence="3 5" id="KW-0560">Oxidoreductase</keyword>
<evidence type="ECO:0000256" key="3">
    <source>
        <dbReference type="ARBA" id="ARBA00023002"/>
    </source>
</evidence>
<dbReference type="GO" id="GO:0005829">
    <property type="term" value="C:cytosol"/>
    <property type="evidence" value="ECO:0007669"/>
    <property type="project" value="TreeGrafter"/>
</dbReference>
<proteinExistence type="inferred from homology"/>
<dbReference type="InterPro" id="IPR024706">
    <property type="entry name" value="Peroxiredoxin_AhpC-typ"/>
</dbReference>
<dbReference type="InterPro" id="IPR013766">
    <property type="entry name" value="Thioredoxin_domain"/>
</dbReference>
<keyword evidence="1 5" id="KW-0575">Peroxidase</keyword>
<dbReference type="GO" id="GO:0006979">
    <property type="term" value="P:response to oxidative stress"/>
    <property type="evidence" value="ECO:0007669"/>
    <property type="project" value="TreeGrafter"/>
</dbReference>
<dbReference type="InterPro" id="IPR000866">
    <property type="entry name" value="AhpC/TSA"/>
</dbReference>
<dbReference type="OrthoDB" id="2996783at2759"/>